<organism evidence="2 3">
    <name type="scientific">Microbacterium hydrocarbonoxydans</name>
    <dbReference type="NCBI Taxonomy" id="273678"/>
    <lineage>
        <taxon>Bacteria</taxon>
        <taxon>Bacillati</taxon>
        <taxon>Actinomycetota</taxon>
        <taxon>Actinomycetes</taxon>
        <taxon>Micrococcales</taxon>
        <taxon>Microbacteriaceae</taxon>
        <taxon>Microbacterium</taxon>
    </lineage>
</organism>
<name>A0A0M2HUI5_9MICO</name>
<gene>
    <name evidence="2" type="ORF">RS84_01763</name>
</gene>
<dbReference type="PATRIC" id="fig|273678.4.peg.1767"/>
<comment type="caution">
    <text evidence="2">The sequence shown here is derived from an EMBL/GenBank/DDBJ whole genome shotgun (WGS) entry which is preliminary data.</text>
</comment>
<evidence type="ECO:0000313" key="2">
    <source>
        <dbReference type="EMBL" id="KJL48134.1"/>
    </source>
</evidence>
<keyword evidence="1" id="KW-0812">Transmembrane</keyword>
<proteinExistence type="predicted"/>
<feature type="transmembrane region" description="Helical" evidence="1">
    <location>
        <begin position="55"/>
        <end position="76"/>
    </location>
</feature>
<sequence>MSYTGDSIESRVAAVEKEYTARQAKLFVRFAMAEAALLVAAVLIVYVFRLVDPEVVIWILVAIAAIGGFALSALLMRHMQARTRAIAQAKGENPLF</sequence>
<dbReference type="AlphaFoldDB" id="A0A0M2HUI5"/>
<dbReference type="OrthoDB" id="5072458at2"/>
<keyword evidence="3" id="KW-1185">Reference proteome</keyword>
<keyword evidence="1" id="KW-0472">Membrane</keyword>
<protein>
    <recommendedName>
        <fullName evidence="4">Holin-X, holin superfamily III</fullName>
    </recommendedName>
</protein>
<dbReference type="Proteomes" id="UP000033900">
    <property type="component" value="Unassembled WGS sequence"/>
</dbReference>
<keyword evidence="1" id="KW-1133">Transmembrane helix</keyword>
<evidence type="ECO:0000313" key="3">
    <source>
        <dbReference type="Proteomes" id="UP000033900"/>
    </source>
</evidence>
<feature type="transmembrane region" description="Helical" evidence="1">
    <location>
        <begin position="26"/>
        <end position="49"/>
    </location>
</feature>
<reference evidence="2 3" key="1">
    <citation type="submission" date="2015-02" db="EMBL/GenBank/DDBJ databases">
        <title>Draft genome sequences of ten Microbacterium spp. with emphasis on heavy metal contaminated environments.</title>
        <authorList>
            <person name="Corretto E."/>
        </authorList>
    </citation>
    <scope>NUCLEOTIDE SEQUENCE [LARGE SCALE GENOMIC DNA]</scope>
    <source>
        <strain evidence="2 3">SA35</strain>
    </source>
</reference>
<dbReference type="EMBL" id="JYJB01000008">
    <property type="protein sequence ID" value="KJL48134.1"/>
    <property type="molecule type" value="Genomic_DNA"/>
</dbReference>
<accession>A0A0M2HUI5</accession>
<dbReference type="RefSeq" id="WP_045257377.1">
    <property type="nucleotide sequence ID" value="NZ_JYJB01000008.1"/>
</dbReference>
<evidence type="ECO:0008006" key="4">
    <source>
        <dbReference type="Google" id="ProtNLM"/>
    </source>
</evidence>
<evidence type="ECO:0000256" key="1">
    <source>
        <dbReference type="SAM" id="Phobius"/>
    </source>
</evidence>
<dbReference type="STRING" id="273678.RS84_01763"/>